<dbReference type="GO" id="GO:0016020">
    <property type="term" value="C:membrane"/>
    <property type="evidence" value="ECO:0007669"/>
    <property type="project" value="UniProtKB-SubCell"/>
</dbReference>
<dbReference type="STRING" id="319236.BST91_01740"/>
<evidence type="ECO:0000313" key="10">
    <source>
        <dbReference type="Proteomes" id="UP000029221"/>
    </source>
</evidence>
<evidence type="ECO:0000256" key="5">
    <source>
        <dbReference type="ARBA" id="ARBA00022801"/>
    </source>
</evidence>
<dbReference type="GO" id="GO:0004252">
    <property type="term" value="F:serine-type endopeptidase activity"/>
    <property type="evidence" value="ECO:0007669"/>
    <property type="project" value="InterPro"/>
</dbReference>
<organism evidence="9 10">
    <name type="scientific">Nonlabens tegetincola</name>
    <dbReference type="NCBI Taxonomy" id="323273"/>
    <lineage>
        <taxon>Bacteria</taxon>
        <taxon>Pseudomonadati</taxon>
        <taxon>Bacteroidota</taxon>
        <taxon>Flavobacteriia</taxon>
        <taxon>Flavobacteriales</taxon>
        <taxon>Flavobacteriaceae</taxon>
        <taxon>Nonlabens</taxon>
    </lineage>
</organism>
<dbReference type="AlphaFoldDB" id="A0A090Q525"/>
<accession>A0A090Q525</accession>
<sequence length="226" mass="26536">MQDKEYFKFDGITFLPAVLFVLLIWLVYYIEVTFHIRFNKMGIYPKSIAGLKGIFTSPFIHGSLQHLWSNTVPSFILLVLLNYFYRKQFWFVFIIGLLSTGILTWLIASNGYHIGASGIIYLLVSFLFFKGLLVKHYRLVSLSFLIAFFYGSLIWYMLPIKEGMSWEGHLSGFITGLVIALFTKNKMPEKRKFQWELRNYDSSKDPFMQQFDDEGNFFEIPSEEEE</sequence>
<keyword evidence="4" id="KW-0812">Transmembrane</keyword>
<protein>
    <recommendedName>
        <fullName evidence="8">Peptidase S54 rhomboid domain-containing protein</fullName>
    </recommendedName>
</protein>
<dbReference type="Pfam" id="PF01694">
    <property type="entry name" value="Rhomboid"/>
    <property type="match status" value="1"/>
</dbReference>
<comment type="similarity">
    <text evidence="2">Belongs to the peptidase S54 family.</text>
</comment>
<evidence type="ECO:0000259" key="8">
    <source>
        <dbReference type="Pfam" id="PF01694"/>
    </source>
</evidence>
<reference evidence="9" key="1">
    <citation type="journal article" date="2014" name="Genome Announc.">
        <title>Draft Genome Sequences of Marine Flavobacterium Nonlabens Strains NR17, NR24, NR27, NR32, NR33, and Ara13.</title>
        <authorList>
            <person name="Nakanishi M."/>
            <person name="Meirelles P."/>
            <person name="Suzuki R."/>
            <person name="Takatani N."/>
            <person name="Mino S."/>
            <person name="Suda W."/>
            <person name="Oshima K."/>
            <person name="Hattori M."/>
            <person name="Ohkuma M."/>
            <person name="Hosokawa M."/>
            <person name="Miyashita K."/>
            <person name="Thompson F.L."/>
            <person name="Niwa A."/>
            <person name="Sawabe T."/>
            <person name="Sawabe T."/>
        </authorList>
    </citation>
    <scope>NUCLEOTIDE SEQUENCE [LARGE SCALE GENOMIC DNA]</scope>
    <source>
        <strain evidence="9">JCM 19294</strain>
    </source>
</reference>
<evidence type="ECO:0000256" key="3">
    <source>
        <dbReference type="ARBA" id="ARBA00022670"/>
    </source>
</evidence>
<dbReference type="SUPFAM" id="SSF144091">
    <property type="entry name" value="Rhomboid-like"/>
    <property type="match status" value="1"/>
</dbReference>
<evidence type="ECO:0000256" key="4">
    <source>
        <dbReference type="ARBA" id="ARBA00022692"/>
    </source>
</evidence>
<dbReference type="EMBL" id="BBML01000005">
    <property type="protein sequence ID" value="GAK97297.1"/>
    <property type="molecule type" value="Genomic_DNA"/>
</dbReference>
<dbReference type="RefSeq" id="WP_042278874.1">
    <property type="nucleotide sequence ID" value="NZ_BBML01000005.1"/>
</dbReference>
<dbReference type="InterPro" id="IPR035952">
    <property type="entry name" value="Rhomboid-like_sf"/>
</dbReference>
<dbReference type="InterPro" id="IPR022764">
    <property type="entry name" value="Peptidase_S54_rhomboid_dom"/>
</dbReference>
<dbReference type="Gene3D" id="1.20.1540.10">
    <property type="entry name" value="Rhomboid-like"/>
    <property type="match status" value="1"/>
</dbReference>
<evidence type="ECO:0000256" key="6">
    <source>
        <dbReference type="ARBA" id="ARBA00022989"/>
    </source>
</evidence>
<name>A0A090Q525_9FLAO</name>
<comment type="subcellular location">
    <subcellularLocation>
        <location evidence="1">Membrane</location>
        <topology evidence="1">Multi-pass membrane protein</topology>
    </subcellularLocation>
</comment>
<gene>
    <name evidence="9" type="ORF">JCM19294_1343</name>
</gene>
<keyword evidence="7" id="KW-0472">Membrane</keyword>
<proteinExistence type="inferred from homology"/>
<dbReference type="Proteomes" id="UP000029221">
    <property type="component" value="Unassembled WGS sequence"/>
</dbReference>
<dbReference type="GO" id="GO:0006508">
    <property type="term" value="P:proteolysis"/>
    <property type="evidence" value="ECO:0007669"/>
    <property type="project" value="UniProtKB-KW"/>
</dbReference>
<dbReference type="PANTHER" id="PTHR43066">
    <property type="entry name" value="RHOMBOID-RELATED PROTEIN"/>
    <property type="match status" value="1"/>
</dbReference>
<evidence type="ECO:0000256" key="2">
    <source>
        <dbReference type="ARBA" id="ARBA00009045"/>
    </source>
</evidence>
<evidence type="ECO:0000313" key="9">
    <source>
        <dbReference type="EMBL" id="GAK97297.1"/>
    </source>
</evidence>
<keyword evidence="6" id="KW-1133">Transmembrane helix</keyword>
<feature type="domain" description="Peptidase S54 rhomboid" evidence="8">
    <location>
        <begin position="53"/>
        <end position="183"/>
    </location>
</feature>
<dbReference type="eggNOG" id="COG0705">
    <property type="taxonomic scope" value="Bacteria"/>
</dbReference>
<keyword evidence="3" id="KW-0645">Protease</keyword>
<keyword evidence="10" id="KW-1185">Reference proteome</keyword>
<evidence type="ECO:0000256" key="7">
    <source>
        <dbReference type="ARBA" id="ARBA00023136"/>
    </source>
</evidence>
<dbReference type="PANTHER" id="PTHR43066:SF1">
    <property type="entry name" value="RHOMBOID PROTEIN 2"/>
    <property type="match status" value="1"/>
</dbReference>
<comment type="caution">
    <text evidence="9">The sequence shown here is derived from an EMBL/GenBank/DDBJ whole genome shotgun (WGS) entry which is preliminary data.</text>
</comment>
<keyword evidence="5" id="KW-0378">Hydrolase</keyword>
<evidence type="ECO:0000256" key="1">
    <source>
        <dbReference type="ARBA" id="ARBA00004141"/>
    </source>
</evidence>